<keyword evidence="5 11" id="KW-0812">Transmembrane</keyword>
<evidence type="ECO:0000256" key="1">
    <source>
        <dbReference type="ARBA" id="ARBA00001947"/>
    </source>
</evidence>
<keyword evidence="10 11" id="KW-0472">Membrane</keyword>
<feature type="transmembrane region" description="Helical" evidence="11">
    <location>
        <begin position="366"/>
        <end position="388"/>
    </location>
</feature>
<sequence>MRTWWKRRWKPSLGSRSRRSRKFSPPTRLPAHRYAHLSDSNGGIAINVVLTIVIAILVFGFLIFFHELGHFLVAKAMKVKVNEFAIGMGPTLLKKKHGETTYALRAFPIGGFVAMEGENEESDDDRAFNRKPVWRRVLICIAGAFMNILLGVILLCIMNGCFGGQYLASTTVARVDVTFASENKLEVGDEITSINGAPVYVDYDISFNLLRDNDGVVDIGVNRNGQAMTLTGVEFPTTLGEDGKLYIQNIGESFKVYPEEKNFFSVLKHGALQTLSVARLVWASLIDLITGNVGLEQLSGPVGTAGVISQAAFMGWDQFLFVVALITVNLGVFNLLPIPALDGGRLVFLIIEAIRRKPLNPKYEGYVNAASFLLLILLMVAVTFNDIVRIATGG</sequence>
<evidence type="ECO:0000256" key="8">
    <source>
        <dbReference type="ARBA" id="ARBA00022989"/>
    </source>
</evidence>
<dbReference type="PANTHER" id="PTHR42837">
    <property type="entry name" value="REGULATOR OF SIGMA-E PROTEASE RSEP"/>
    <property type="match status" value="1"/>
</dbReference>
<keyword evidence="8 11" id="KW-1133">Transmembrane helix</keyword>
<gene>
    <name evidence="13" type="ORF">WMO26_01350</name>
</gene>
<dbReference type="CDD" id="cd06163">
    <property type="entry name" value="S2P-M50_PDZ_RseP-like"/>
    <property type="match status" value="1"/>
</dbReference>
<feature type="domain" description="Peptidase M50" evidence="12">
    <location>
        <begin position="55"/>
        <end position="378"/>
    </location>
</feature>
<dbReference type="InterPro" id="IPR008915">
    <property type="entry name" value="Peptidase_M50"/>
</dbReference>
<evidence type="ECO:0000256" key="9">
    <source>
        <dbReference type="ARBA" id="ARBA00023049"/>
    </source>
</evidence>
<accession>A0ABV1E0C4</accession>
<name>A0ABV1E0C4_9FIRM</name>
<evidence type="ECO:0000259" key="12">
    <source>
        <dbReference type="Pfam" id="PF02163"/>
    </source>
</evidence>
<comment type="cofactor">
    <cofactor evidence="1">
        <name>Zn(2+)</name>
        <dbReference type="ChEBI" id="CHEBI:29105"/>
    </cofactor>
</comment>
<evidence type="ECO:0000256" key="11">
    <source>
        <dbReference type="SAM" id="Phobius"/>
    </source>
</evidence>
<comment type="subcellular location">
    <subcellularLocation>
        <location evidence="2">Membrane</location>
        <topology evidence="2">Multi-pass membrane protein</topology>
    </subcellularLocation>
</comment>
<dbReference type="Proteomes" id="UP001489509">
    <property type="component" value="Unassembled WGS sequence"/>
</dbReference>
<evidence type="ECO:0000313" key="13">
    <source>
        <dbReference type="EMBL" id="MEQ2439468.1"/>
    </source>
</evidence>
<evidence type="ECO:0000313" key="14">
    <source>
        <dbReference type="Proteomes" id="UP001489509"/>
    </source>
</evidence>
<proteinExistence type="inferred from homology"/>
<dbReference type="SUPFAM" id="SSF50156">
    <property type="entry name" value="PDZ domain-like"/>
    <property type="match status" value="1"/>
</dbReference>
<dbReference type="EMBL" id="JBBMFD010000001">
    <property type="protein sequence ID" value="MEQ2439468.1"/>
    <property type="molecule type" value="Genomic_DNA"/>
</dbReference>
<keyword evidence="14" id="KW-1185">Reference proteome</keyword>
<feature type="transmembrane region" description="Helical" evidence="11">
    <location>
        <begin position="319"/>
        <end position="338"/>
    </location>
</feature>
<comment type="similarity">
    <text evidence="3">Belongs to the peptidase M50B family.</text>
</comment>
<evidence type="ECO:0000256" key="10">
    <source>
        <dbReference type="ARBA" id="ARBA00023136"/>
    </source>
</evidence>
<protein>
    <submittedName>
        <fullName evidence="13">M50 family metallopeptidase</fullName>
    </submittedName>
</protein>
<evidence type="ECO:0000256" key="3">
    <source>
        <dbReference type="ARBA" id="ARBA00007931"/>
    </source>
</evidence>
<keyword evidence="6" id="KW-0378">Hydrolase</keyword>
<reference evidence="13 14" key="1">
    <citation type="submission" date="2024-03" db="EMBL/GenBank/DDBJ databases">
        <title>Human intestinal bacterial collection.</title>
        <authorList>
            <person name="Pauvert C."/>
            <person name="Hitch T.C.A."/>
            <person name="Clavel T."/>
        </authorList>
    </citation>
    <scope>NUCLEOTIDE SEQUENCE [LARGE SCALE GENOMIC DNA]</scope>
    <source>
        <strain evidence="13 14">CLA-JM-H44</strain>
    </source>
</reference>
<organism evidence="13 14">
    <name type="scientific">Solibaculum intestinale</name>
    <dbReference type="NCBI Taxonomy" id="3133165"/>
    <lineage>
        <taxon>Bacteria</taxon>
        <taxon>Bacillati</taxon>
        <taxon>Bacillota</taxon>
        <taxon>Clostridia</taxon>
        <taxon>Eubacteriales</taxon>
        <taxon>Oscillospiraceae</taxon>
        <taxon>Solibaculum</taxon>
    </lineage>
</organism>
<dbReference type="Pfam" id="PF02163">
    <property type="entry name" value="Peptidase_M50"/>
    <property type="match status" value="1"/>
</dbReference>
<feature type="transmembrane region" description="Helical" evidence="11">
    <location>
        <begin position="44"/>
        <end position="65"/>
    </location>
</feature>
<comment type="caution">
    <text evidence="13">The sequence shown here is derived from an EMBL/GenBank/DDBJ whole genome shotgun (WGS) entry which is preliminary data.</text>
</comment>
<dbReference type="Gene3D" id="2.30.42.10">
    <property type="match status" value="1"/>
</dbReference>
<dbReference type="InterPro" id="IPR036034">
    <property type="entry name" value="PDZ_sf"/>
</dbReference>
<evidence type="ECO:0000256" key="5">
    <source>
        <dbReference type="ARBA" id="ARBA00022692"/>
    </source>
</evidence>
<keyword evidence="9" id="KW-0482">Metalloprotease</keyword>
<keyword evidence="4" id="KW-0645">Protease</keyword>
<feature type="transmembrane region" description="Helical" evidence="11">
    <location>
        <begin position="133"/>
        <end position="157"/>
    </location>
</feature>
<evidence type="ECO:0000256" key="7">
    <source>
        <dbReference type="ARBA" id="ARBA00022833"/>
    </source>
</evidence>
<evidence type="ECO:0000256" key="2">
    <source>
        <dbReference type="ARBA" id="ARBA00004141"/>
    </source>
</evidence>
<dbReference type="PANTHER" id="PTHR42837:SF2">
    <property type="entry name" value="MEMBRANE METALLOPROTEASE ARASP2, CHLOROPLASTIC-RELATED"/>
    <property type="match status" value="1"/>
</dbReference>
<keyword evidence="7" id="KW-0862">Zinc</keyword>
<dbReference type="InterPro" id="IPR004387">
    <property type="entry name" value="Pept_M50_Zn"/>
</dbReference>
<evidence type="ECO:0000256" key="6">
    <source>
        <dbReference type="ARBA" id="ARBA00022801"/>
    </source>
</evidence>
<evidence type="ECO:0000256" key="4">
    <source>
        <dbReference type="ARBA" id="ARBA00022670"/>
    </source>
</evidence>